<comment type="similarity">
    <text evidence="2">Belongs to the eukaryotic RPC9 RNA polymerase subunit family.</text>
</comment>
<dbReference type="InterPro" id="IPR010997">
    <property type="entry name" value="HRDC-like_sf"/>
</dbReference>
<keyword evidence="9" id="KW-1185">Reference proteome</keyword>
<sequence>ALLCNYEVFQLVRPDSPAHGATGGDAAAVPSATRREPAADFEDLRSVQYHLYHYFMAGQPCAVQTAEQVAAFMRESAAWAITKAERLQLLNARPKNMVELHTMIEECEERFTDEQRETMLRVILTTL</sequence>
<dbReference type="InterPro" id="IPR005574">
    <property type="entry name" value="Rpb4/RPC9"/>
</dbReference>
<keyword evidence="5" id="KW-0804">Transcription</keyword>
<evidence type="ECO:0000256" key="6">
    <source>
        <dbReference type="ARBA" id="ARBA00023242"/>
    </source>
</evidence>
<gene>
    <name evidence="8" type="ORF">CXG81DRAFT_8326</name>
</gene>
<feature type="non-terminal residue" evidence="8">
    <location>
        <position position="127"/>
    </location>
</feature>
<accession>A0A4P9X6M9</accession>
<evidence type="ECO:0000256" key="3">
    <source>
        <dbReference type="ARBA" id="ARBA00016672"/>
    </source>
</evidence>
<evidence type="ECO:0000256" key="5">
    <source>
        <dbReference type="ARBA" id="ARBA00023163"/>
    </source>
</evidence>
<dbReference type="GO" id="GO:0005666">
    <property type="term" value="C:RNA polymerase III complex"/>
    <property type="evidence" value="ECO:0007669"/>
    <property type="project" value="InterPro"/>
</dbReference>
<evidence type="ECO:0000256" key="1">
    <source>
        <dbReference type="ARBA" id="ARBA00004123"/>
    </source>
</evidence>
<evidence type="ECO:0000259" key="7">
    <source>
        <dbReference type="SMART" id="SM00657"/>
    </source>
</evidence>
<dbReference type="EMBL" id="ML014196">
    <property type="protein sequence ID" value="RKP00843.1"/>
    <property type="molecule type" value="Genomic_DNA"/>
</dbReference>
<evidence type="ECO:0000256" key="4">
    <source>
        <dbReference type="ARBA" id="ARBA00022478"/>
    </source>
</evidence>
<evidence type="ECO:0000256" key="2">
    <source>
        <dbReference type="ARBA" id="ARBA00006898"/>
    </source>
</evidence>
<dbReference type="InterPro" id="IPR038324">
    <property type="entry name" value="Rpb4/RPC9_sf"/>
</dbReference>
<name>A0A4P9X6M9_9FUNG</name>
<keyword evidence="4" id="KW-0240">DNA-directed RNA polymerase</keyword>
<evidence type="ECO:0000313" key="9">
    <source>
        <dbReference type="Proteomes" id="UP000274922"/>
    </source>
</evidence>
<evidence type="ECO:0000313" key="8">
    <source>
        <dbReference type="EMBL" id="RKP00843.1"/>
    </source>
</evidence>
<keyword evidence="6" id="KW-0539">Nucleus</keyword>
<dbReference type="PANTHER" id="PTHR15561:SF0">
    <property type="entry name" value="DNA-DIRECTED RNA POLYMERASE III SUBUNIT RPC9"/>
    <property type="match status" value="1"/>
</dbReference>
<dbReference type="PANTHER" id="PTHR15561">
    <property type="entry name" value="CALCITONIN GENE-RELATED PEPTIDE-RECEPTOR COMPONENT PROTEIN"/>
    <property type="match status" value="1"/>
</dbReference>
<dbReference type="Pfam" id="PF03874">
    <property type="entry name" value="RNA_pol_Rpb4"/>
    <property type="match status" value="1"/>
</dbReference>
<dbReference type="OrthoDB" id="1746530at2759"/>
<dbReference type="Proteomes" id="UP000274922">
    <property type="component" value="Unassembled WGS sequence"/>
</dbReference>
<dbReference type="InterPro" id="IPR038846">
    <property type="entry name" value="RPC9"/>
</dbReference>
<comment type="subcellular location">
    <subcellularLocation>
        <location evidence="1">Nucleus</location>
    </subcellularLocation>
</comment>
<proteinExistence type="inferred from homology"/>
<organism evidence="8 9">
    <name type="scientific">Caulochytrium protostelioides</name>
    <dbReference type="NCBI Taxonomy" id="1555241"/>
    <lineage>
        <taxon>Eukaryota</taxon>
        <taxon>Fungi</taxon>
        <taxon>Fungi incertae sedis</taxon>
        <taxon>Chytridiomycota</taxon>
        <taxon>Chytridiomycota incertae sedis</taxon>
        <taxon>Chytridiomycetes</taxon>
        <taxon>Caulochytriales</taxon>
        <taxon>Caulochytriaceae</taxon>
        <taxon>Caulochytrium</taxon>
    </lineage>
</organism>
<dbReference type="InterPro" id="IPR006590">
    <property type="entry name" value="RNA_pol_Rpb4/RPC9_core"/>
</dbReference>
<dbReference type="AlphaFoldDB" id="A0A4P9X6M9"/>
<reference evidence="9" key="1">
    <citation type="journal article" date="2018" name="Nat. Microbiol.">
        <title>Leveraging single-cell genomics to expand the fungal tree of life.</title>
        <authorList>
            <person name="Ahrendt S.R."/>
            <person name="Quandt C.A."/>
            <person name="Ciobanu D."/>
            <person name="Clum A."/>
            <person name="Salamov A."/>
            <person name="Andreopoulos B."/>
            <person name="Cheng J.F."/>
            <person name="Woyke T."/>
            <person name="Pelin A."/>
            <person name="Henrissat B."/>
            <person name="Reynolds N.K."/>
            <person name="Benny G.L."/>
            <person name="Smith M.E."/>
            <person name="James T.Y."/>
            <person name="Grigoriev I.V."/>
        </authorList>
    </citation>
    <scope>NUCLEOTIDE SEQUENCE [LARGE SCALE GENOMIC DNA]</scope>
    <source>
        <strain evidence="9">ATCC 52028</strain>
    </source>
</reference>
<dbReference type="GO" id="GO:0000166">
    <property type="term" value="F:nucleotide binding"/>
    <property type="evidence" value="ECO:0007669"/>
    <property type="project" value="InterPro"/>
</dbReference>
<dbReference type="Gene3D" id="1.20.1250.40">
    <property type="match status" value="1"/>
</dbReference>
<protein>
    <recommendedName>
        <fullName evidence="3">DNA-directed RNA polymerase III subunit RPC9</fullName>
    </recommendedName>
</protein>
<feature type="non-terminal residue" evidence="8">
    <location>
        <position position="1"/>
    </location>
</feature>
<feature type="domain" description="RNA polymerase Rpb4/RPC9 core" evidence="7">
    <location>
        <begin position="17"/>
        <end position="127"/>
    </location>
</feature>
<dbReference type="STRING" id="1555241.A0A4P9X6M9"/>
<dbReference type="SUPFAM" id="SSF47819">
    <property type="entry name" value="HRDC-like"/>
    <property type="match status" value="1"/>
</dbReference>
<dbReference type="GO" id="GO:0006384">
    <property type="term" value="P:transcription initiation at RNA polymerase III promoter"/>
    <property type="evidence" value="ECO:0007669"/>
    <property type="project" value="InterPro"/>
</dbReference>
<dbReference type="SMART" id="SM00657">
    <property type="entry name" value="RPOL4c"/>
    <property type="match status" value="1"/>
</dbReference>